<dbReference type="AlphaFoldDB" id="A0AAD5WTV5"/>
<feature type="transmembrane region" description="Helical" evidence="8">
    <location>
        <begin position="120"/>
        <end position="137"/>
    </location>
</feature>
<keyword evidence="6 8" id="KW-0472">Membrane</keyword>
<evidence type="ECO:0000313" key="12">
    <source>
        <dbReference type="EMBL" id="KAJ2901782.1"/>
    </source>
</evidence>
<proteinExistence type="inferred from homology"/>
<keyword evidence="4 8" id="KW-0812">Transmembrane</keyword>
<dbReference type="GO" id="GO:0005886">
    <property type="term" value="C:plasma membrane"/>
    <property type="evidence" value="ECO:0007669"/>
    <property type="project" value="TreeGrafter"/>
</dbReference>
<organism evidence="12 13">
    <name type="scientific">Zalerion maritima</name>
    <dbReference type="NCBI Taxonomy" id="339359"/>
    <lineage>
        <taxon>Eukaryota</taxon>
        <taxon>Fungi</taxon>
        <taxon>Dikarya</taxon>
        <taxon>Ascomycota</taxon>
        <taxon>Pezizomycotina</taxon>
        <taxon>Sordariomycetes</taxon>
        <taxon>Lulworthiomycetidae</taxon>
        <taxon>Lulworthiales</taxon>
        <taxon>Lulworthiaceae</taxon>
        <taxon>Zalerion</taxon>
    </lineage>
</organism>
<gene>
    <name evidence="12" type="ORF">MKZ38_001402</name>
</gene>
<dbReference type="Pfam" id="PF13967">
    <property type="entry name" value="RSN1_TM"/>
    <property type="match status" value="1"/>
</dbReference>
<keyword evidence="5 8" id="KW-1133">Transmembrane helix</keyword>
<feature type="transmembrane region" description="Helical" evidence="8">
    <location>
        <begin position="525"/>
        <end position="543"/>
    </location>
</feature>
<keyword evidence="3" id="KW-0813">Transport</keyword>
<feature type="transmembrane region" description="Helical" evidence="8">
    <location>
        <begin position="617"/>
        <end position="636"/>
    </location>
</feature>
<feature type="transmembrane region" description="Helical" evidence="8">
    <location>
        <begin position="675"/>
        <end position="696"/>
    </location>
</feature>
<comment type="caution">
    <text evidence="12">The sequence shown here is derived from an EMBL/GenBank/DDBJ whole genome shotgun (WGS) entry which is preliminary data.</text>
</comment>
<dbReference type="GO" id="GO:0005227">
    <property type="term" value="F:calcium-activated cation channel activity"/>
    <property type="evidence" value="ECO:0007669"/>
    <property type="project" value="InterPro"/>
</dbReference>
<evidence type="ECO:0000256" key="8">
    <source>
        <dbReference type="SAM" id="Phobius"/>
    </source>
</evidence>
<feature type="compositionally biased region" description="Gly residues" evidence="7">
    <location>
        <begin position="940"/>
        <end position="949"/>
    </location>
</feature>
<dbReference type="PANTHER" id="PTHR13018:SF149">
    <property type="entry name" value="DOMAIN PROTEIN, PUTATIVE (AFU_ORTHOLOGUE AFUA_3G11660)-RELATED"/>
    <property type="match status" value="1"/>
</dbReference>
<protein>
    <submittedName>
        <fullName evidence="12">DUF221-domain-containing protein</fullName>
    </submittedName>
</protein>
<evidence type="ECO:0000259" key="11">
    <source>
        <dbReference type="Pfam" id="PF14703"/>
    </source>
</evidence>
<sequence length="977" mass="108978">MDFVKRNLNVRDDAAEELLTLLSDPFATKLQEGTLYSALATSLGMMAITAVLFSALRPYNQVVYAPKLKHADNQHAPPPVGAGYFSWIKPLWTAKEDQLIGYIGMDATLFLRFTRMCRNIFLVLTLLYCAILIPVNYTTGTDTDGDTWVDKITPLKVWGSHTWSLVVLTWASNLTVGCFLFWNYRKVVGLRRMYFQSEDYNKSLHSRTLMIYDVPKKHCTDEGLAAIIDQVAPNASFSRTTISRNVKHLPGLITEYEEAVRKLEKILAKYLKDPDNLPPARPLCSPSKKDPDFAGGAKVDAIDYWNRRVSRLRVQIVEGRKSVDKRNAYPYGFASFPDIDEAHSVAHASRKKHPAGSTIKLAPRPTDIIWENMHLNSSARRFRRLIMTAWVVLLTVLWIAPNAMLAIFLVNLSNLAKVWPAFATQLNKNSKFWSAFQGVAAPAITSAFYLVLPIIFRRLQVRAGDQTKTGRERHVMSKLYSFFVFNNLVVFSLFSTLWSFVTSVISDSNDGSDVWDSIIKQDLPGSVFISLCKISLFWVTWLLQRQMGAAIDLAQLWKLLYSFVKRRVTHPTPREIIELTAPPHFEYAMYYNWFLFYSTVALVFSGLQPLVLPSAALYFSLDSILKKYLLMYIFVTKTESGGLFWRPLVNRLVFGTMLANLIVFLAVWARGDWSTHIQAFAVAPLPFVMLGVKLLCSKMYDDKLYYYSQNIGAACRKPEDGMSRNDKLSARFGHPVLYKKLFKPMVHKKAQHKLSEVLHANPEDDQTGYAGYSDSVVKMGNMMSGEPGKSEDSGALRGFELVAETNLDFEHFKNRAEFADEHGGGEIFARPGTPSTMFTSEFGSRPGTPTGGSPASTSHSPTAAGGARSYSPGPGPGPSGYYPYTSTLGPQSGFAPVPLDRGRSPLYAMQNESQGSLVRNAASMASPGSRNSSPARAPGALGGGPGGYGPVPQGEETPEQDPSSYDYFRAPRPRRNL</sequence>
<feature type="domain" description="CSC1/OSCA1-like 7TM region" evidence="9">
    <location>
        <begin position="383"/>
        <end position="665"/>
    </location>
</feature>
<dbReference type="InterPro" id="IPR027815">
    <property type="entry name" value="CSC1/OSCA1-like_cyt"/>
</dbReference>
<dbReference type="EMBL" id="JAKWBI020000138">
    <property type="protein sequence ID" value="KAJ2901782.1"/>
    <property type="molecule type" value="Genomic_DNA"/>
</dbReference>
<keyword evidence="13" id="KW-1185">Reference proteome</keyword>
<feature type="transmembrane region" description="Helical" evidence="8">
    <location>
        <begin position="432"/>
        <end position="452"/>
    </location>
</feature>
<comment type="similarity">
    <text evidence="2">Belongs to the CSC1 (TC 1.A.17) family.</text>
</comment>
<dbReference type="InterPro" id="IPR045122">
    <property type="entry name" value="Csc1-like"/>
</dbReference>
<dbReference type="Pfam" id="PF02714">
    <property type="entry name" value="RSN1_7TM"/>
    <property type="match status" value="1"/>
</dbReference>
<evidence type="ECO:0000256" key="4">
    <source>
        <dbReference type="ARBA" id="ARBA00022692"/>
    </source>
</evidence>
<feature type="region of interest" description="Disordered" evidence="7">
    <location>
        <begin position="823"/>
        <end position="977"/>
    </location>
</feature>
<feature type="transmembrane region" description="Helical" evidence="8">
    <location>
        <begin position="35"/>
        <end position="56"/>
    </location>
</feature>
<dbReference type="PANTHER" id="PTHR13018">
    <property type="entry name" value="PROBABLE MEMBRANE PROTEIN DUF221-RELATED"/>
    <property type="match status" value="1"/>
</dbReference>
<evidence type="ECO:0000256" key="2">
    <source>
        <dbReference type="ARBA" id="ARBA00007779"/>
    </source>
</evidence>
<evidence type="ECO:0000256" key="6">
    <source>
        <dbReference type="ARBA" id="ARBA00023136"/>
    </source>
</evidence>
<feature type="transmembrane region" description="Helical" evidence="8">
    <location>
        <begin position="163"/>
        <end position="184"/>
    </location>
</feature>
<evidence type="ECO:0000259" key="10">
    <source>
        <dbReference type="Pfam" id="PF13967"/>
    </source>
</evidence>
<dbReference type="Pfam" id="PF14703">
    <property type="entry name" value="PHM7_cyt"/>
    <property type="match status" value="1"/>
</dbReference>
<feature type="transmembrane region" description="Helical" evidence="8">
    <location>
        <begin position="648"/>
        <end position="669"/>
    </location>
</feature>
<dbReference type="InterPro" id="IPR003864">
    <property type="entry name" value="CSC1/OSCA1-like_7TM"/>
</dbReference>
<reference evidence="12" key="1">
    <citation type="submission" date="2022-07" db="EMBL/GenBank/DDBJ databases">
        <title>Draft genome sequence of Zalerion maritima ATCC 34329, a (micro)plastics degrading marine fungus.</title>
        <authorList>
            <person name="Paco A."/>
            <person name="Goncalves M.F.M."/>
            <person name="Rocha-Santos T.A.P."/>
            <person name="Alves A."/>
        </authorList>
    </citation>
    <scope>NUCLEOTIDE SEQUENCE</scope>
    <source>
        <strain evidence="12">ATCC 34329</strain>
    </source>
</reference>
<evidence type="ECO:0000256" key="7">
    <source>
        <dbReference type="SAM" id="MobiDB-lite"/>
    </source>
</evidence>
<feature type="transmembrane region" description="Helical" evidence="8">
    <location>
        <begin position="479"/>
        <end position="505"/>
    </location>
</feature>
<evidence type="ECO:0000313" key="13">
    <source>
        <dbReference type="Proteomes" id="UP001201980"/>
    </source>
</evidence>
<name>A0AAD5WTV5_9PEZI</name>
<evidence type="ECO:0000259" key="9">
    <source>
        <dbReference type="Pfam" id="PF02714"/>
    </source>
</evidence>
<feature type="compositionally biased region" description="Polar residues" evidence="7">
    <location>
        <begin position="833"/>
        <end position="842"/>
    </location>
</feature>
<dbReference type="InterPro" id="IPR032880">
    <property type="entry name" value="CSC1/OSCA1-like_N"/>
</dbReference>
<evidence type="ECO:0000256" key="1">
    <source>
        <dbReference type="ARBA" id="ARBA00004141"/>
    </source>
</evidence>
<feature type="domain" description="CSC1/OSCA1-like N-terminal transmembrane" evidence="10">
    <location>
        <begin position="35"/>
        <end position="182"/>
    </location>
</feature>
<dbReference type="Proteomes" id="UP001201980">
    <property type="component" value="Unassembled WGS sequence"/>
</dbReference>
<feature type="compositionally biased region" description="Low complexity" evidence="7">
    <location>
        <begin position="846"/>
        <end position="872"/>
    </location>
</feature>
<accession>A0AAD5WTV5</accession>
<evidence type="ECO:0000256" key="5">
    <source>
        <dbReference type="ARBA" id="ARBA00022989"/>
    </source>
</evidence>
<evidence type="ECO:0000256" key="3">
    <source>
        <dbReference type="ARBA" id="ARBA00022448"/>
    </source>
</evidence>
<comment type="subcellular location">
    <subcellularLocation>
        <location evidence="1">Membrane</location>
        <topology evidence="1">Multi-pass membrane protein</topology>
    </subcellularLocation>
</comment>
<feature type="transmembrane region" description="Helical" evidence="8">
    <location>
        <begin position="385"/>
        <end position="412"/>
    </location>
</feature>
<feature type="domain" description="CSC1/OSCA1-like cytosolic" evidence="11">
    <location>
        <begin position="206"/>
        <end position="372"/>
    </location>
</feature>
<feature type="transmembrane region" description="Helical" evidence="8">
    <location>
        <begin position="590"/>
        <end position="611"/>
    </location>
</feature>